<accession>A0ABV0ZBQ2</accession>
<evidence type="ECO:0000313" key="2">
    <source>
        <dbReference type="Proteomes" id="UP001469553"/>
    </source>
</evidence>
<gene>
    <name evidence="1" type="ORF">AMECASPLE_012018</name>
</gene>
<dbReference type="EMBL" id="JAHRIP010057170">
    <property type="protein sequence ID" value="MEQ2302971.1"/>
    <property type="molecule type" value="Genomic_DNA"/>
</dbReference>
<sequence length="103" mass="12117">MQHLAMCQQKQLVNTFNTSLGNFIPLKILHTLSHCNQKFQCVSFPFYIRDQQKVAQWQEKDTWCIFSLLPPVKIQCYQLNNNPINEMQSWESINLGNSQATRK</sequence>
<name>A0ABV0ZBQ2_9TELE</name>
<protein>
    <submittedName>
        <fullName evidence="1">Uncharacterized protein</fullName>
    </submittedName>
</protein>
<organism evidence="1 2">
    <name type="scientific">Ameca splendens</name>
    <dbReference type="NCBI Taxonomy" id="208324"/>
    <lineage>
        <taxon>Eukaryota</taxon>
        <taxon>Metazoa</taxon>
        <taxon>Chordata</taxon>
        <taxon>Craniata</taxon>
        <taxon>Vertebrata</taxon>
        <taxon>Euteleostomi</taxon>
        <taxon>Actinopterygii</taxon>
        <taxon>Neopterygii</taxon>
        <taxon>Teleostei</taxon>
        <taxon>Neoteleostei</taxon>
        <taxon>Acanthomorphata</taxon>
        <taxon>Ovalentaria</taxon>
        <taxon>Atherinomorphae</taxon>
        <taxon>Cyprinodontiformes</taxon>
        <taxon>Goodeidae</taxon>
        <taxon>Ameca</taxon>
    </lineage>
</organism>
<reference evidence="1 2" key="1">
    <citation type="submission" date="2021-06" db="EMBL/GenBank/DDBJ databases">
        <authorList>
            <person name="Palmer J.M."/>
        </authorList>
    </citation>
    <scope>NUCLEOTIDE SEQUENCE [LARGE SCALE GENOMIC DNA]</scope>
    <source>
        <strain evidence="1 2">AS_MEX2019</strain>
        <tissue evidence="1">Muscle</tissue>
    </source>
</reference>
<keyword evidence="2" id="KW-1185">Reference proteome</keyword>
<comment type="caution">
    <text evidence="1">The sequence shown here is derived from an EMBL/GenBank/DDBJ whole genome shotgun (WGS) entry which is preliminary data.</text>
</comment>
<evidence type="ECO:0000313" key="1">
    <source>
        <dbReference type="EMBL" id="MEQ2302971.1"/>
    </source>
</evidence>
<dbReference type="Proteomes" id="UP001469553">
    <property type="component" value="Unassembled WGS sequence"/>
</dbReference>
<proteinExistence type="predicted"/>